<dbReference type="EMBL" id="CDRZ01000247">
    <property type="protein sequence ID" value="CEO89479.1"/>
    <property type="molecule type" value="Genomic_DNA"/>
</dbReference>
<dbReference type="NCBIfam" id="TIGR02937">
    <property type="entry name" value="sigma70-ECF"/>
    <property type="match status" value="1"/>
</dbReference>
<dbReference type="InterPro" id="IPR014284">
    <property type="entry name" value="RNA_pol_sigma-70_dom"/>
</dbReference>
<organism evidence="2 3">
    <name type="scientific">Syntrophaceticus schinkii</name>
    <dbReference type="NCBI Taxonomy" id="499207"/>
    <lineage>
        <taxon>Bacteria</taxon>
        <taxon>Bacillati</taxon>
        <taxon>Bacillota</taxon>
        <taxon>Clostridia</taxon>
        <taxon>Thermoanaerobacterales</taxon>
        <taxon>Thermoanaerobacterales Family III. Incertae Sedis</taxon>
        <taxon>Syntrophaceticus</taxon>
    </lineage>
</organism>
<dbReference type="InterPro" id="IPR000943">
    <property type="entry name" value="RNA_pol_sigma70"/>
</dbReference>
<evidence type="ECO:0000313" key="2">
    <source>
        <dbReference type="EMBL" id="CEO89479.1"/>
    </source>
</evidence>
<dbReference type="AlphaFoldDB" id="A0A0B7MFT6"/>
<dbReference type="CDD" id="cd06171">
    <property type="entry name" value="Sigma70_r4"/>
    <property type="match status" value="1"/>
</dbReference>
<reference evidence="3" key="1">
    <citation type="submission" date="2015-01" db="EMBL/GenBank/DDBJ databases">
        <authorList>
            <person name="Manzoor Shahid"/>
            <person name="Zubair Saima"/>
        </authorList>
    </citation>
    <scope>NUCLEOTIDE SEQUENCE [LARGE SCALE GENOMIC DNA]</scope>
    <source>
        <strain evidence="3">Sp3</strain>
    </source>
</reference>
<dbReference type="PANTHER" id="PTHR30603:SF17">
    <property type="entry name" value="RNA POLYMERASE SIGMA-G FACTOR"/>
    <property type="match status" value="1"/>
</dbReference>
<sequence length="140" mass="16161">MKEKAIRVKQSRENLMRKFGREPTVAEIAEDLGMDNEDVVLAIEAAQLPISIFESVGQEGQDSSELIDYLSDHEEETGWLERIDLTDALGYLPEREQQIILMRYFQDKTQTEVGELMGLSQVQVSRLEQRAVSKLREYLR</sequence>
<dbReference type="PROSITE" id="PS00716">
    <property type="entry name" value="SIGMA70_2"/>
    <property type="match status" value="1"/>
</dbReference>
<dbReference type="Proteomes" id="UP000046155">
    <property type="component" value="Unassembled WGS sequence"/>
</dbReference>
<name>A0A0B7MFT6_9FIRM</name>
<dbReference type="GO" id="GO:0003700">
    <property type="term" value="F:DNA-binding transcription factor activity"/>
    <property type="evidence" value="ECO:0007669"/>
    <property type="project" value="InterPro"/>
</dbReference>
<dbReference type="GO" id="GO:0006352">
    <property type="term" value="P:DNA-templated transcription initiation"/>
    <property type="evidence" value="ECO:0007669"/>
    <property type="project" value="InterPro"/>
</dbReference>
<dbReference type="InterPro" id="IPR007624">
    <property type="entry name" value="RNA_pol_sigma70_r3"/>
</dbReference>
<evidence type="ECO:0000313" key="3">
    <source>
        <dbReference type="Proteomes" id="UP000046155"/>
    </source>
</evidence>
<feature type="domain" description="RNA polymerase sigma-70" evidence="1">
    <location>
        <begin position="109"/>
        <end position="135"/>
    </location>
</feature>
<dbReference type="PRINTS" id="PR00046">
    <property type="entry name" value="SIGMA70FCT"/>
</dbReference>
<protein>
    <submittedName>
        <fullName evidence="2">RNA polymerase sigma-F factor</fullName>
    </submittedName>
</protein>
<dbReference type="Pfam" id="PF04545">
    <property type="entry name" value="Sigma70_r4"/>
    <property type="match status" value="1"/>
</dbReference>
<dbReference type="PANTHER" id="PTHR30603">
    <property type="entry name" value="RNA POLYMERASE SIGMA FACTOR RPO"/>
    <property type="match status" value="1"/>
</dbReference>
<keyword evidence="3" id="KW-1185">Reference proteome</keyword>
<dbReference type="SUPFAM" id="SSF88659">
    <property type="entry name" value="Sigma3 and sigma4 domains of RNA polymerase sigma factors"/>
    <property type="match status" value="2"/>
</dbReference>
<dbReference type="InterPro" id="IPR007630">
    <property type="entry name" value="RNA_pol_sigma70_r4"/>
</dbReference>
<dbReference type="InterPro" id="IPR050239">
    <property type="entry name" value="Sigma-70_RNA_pol_init_factors"/>
</dbReference>
<dbReference type="InterPro" id="IPR013324">
    <property type="entry name" value="RNA_pol_sigma_r3/r4-like"/>
</dbReference>
<dbReference type="Pfam" id="PF04539">
    <property type="entry name" value="Sigma70_r3"/>
    <property type="match status" value="1"/>
</dbReference>
<accession>A0A0B7MFT6</accession>
<proteinExistence type="predicted"/>
<evidence type="ECO:0000259" key="1">
    <source>
        <dbReference type="PROSITE" id="PS00716"/>
    </source>
</evidence>
<gene>
    <name evidence="2" type="ORF">SSCH_50016</name>
</gene>
<dbReference type="Gene3D" id="1.20.140.160">
    <property type="match status" value="1"/>
</dbReference>